<dbReference type="KEGG" id="lko:ABN16_09370"/>
<dbReference type="AlphaFoldDB" id="A0AAC8ZGR4"/>
<dbReference type="Gene3D" id="3.30.2310.20">
    <property type="entry name" value="RelE-like"/>
    <property type="match status" value="1"/>
</dbReference>
<dbReference type="EMBL" id="CP012033">
    <property type="protein sequence ID" value="AKP65190.1"/>
    <property type="molecule type" value="Genomic_DNA"/>
</dbReference>
<reference evidence="1 2" key="1">
    <citation type="submission" date="2015-07" db="EMBL/GenBank/DDBJ databases">
        <title>Lactobacillus korensis/26-25/ whole genome sequencing.</title>
        <authorList>
            <person name="Kim M.K."/>
            <person name="Im W.-T."/>
            <person name="Srinivasan S."/>
            <person name="Lee J.-J."/>
        </authorList>
    </citation>
    <scope>NUCLEOTIDE SEQUENCE [LARGE SCALE GENOMIC DNA]</scope>
    <source>
        <strain evidence="1 2">26-25</strain>
    </source>
</reference>
<organism evidence="1 2">
    <name type="scientific">Levilactobacillus koreensis</name>
    <dbReference type="NCBI Taxonomy" id="637971"/>
    <lineage>
        <taxon>Bacteria</taxon>
        <taxon>Bacillati</taxon>
        <taxon>Bacillota</taxon>
        <taxon>Bacilli</taxon>
        <taxon>Lactobacillales</taxon>
        <taxon>Lactobacillaceae</taxon>
        <taxon>Levilactobacillus</taxon>
    </lineage>
</organism>
<dbReference type="InterPro" id="IPR035093">
    <property type="entry name" value="RelE/ParE_toxin_dom_sf"/>
</dbReference>
<evidence type="ECO:0000313" key="1">
    <source>
        <dbReference type="EMBL" id="AKP65190.1"/>
    </source>
</evidence>
<accession>A0AAC8ZGR4</accession>
<evidence type="ECO:0000313" key="2">
    <source>
        <dbReference type="Proteomes" id="UP000036000"/>
    </source>
</evidence>
<dbReference type="RefSeq" id="WP_048735262.1">
    <property type="nucleotide sequence ID" value="NZ_CP012033.1"/>
</dbReference>
<gene>
    <name evidence="1" type="ORF">ABN16_09370</name>
</gene>
<name>A0AAC8ZGR4_9LACO</name>
<sequence>MSLFLDEQHIPSYFYEHAVHANSQLIHRLNVKYPQENLRLSVMELHFDGHNGDHLLVYIKVPSKHEVYLIDIGSHAEIFR</sequence>
<protein>
    <submittedName>
        <fullName evidence="1">Uncharacterized protein</fullName>
    </submittedName>
</protein>
<keyword evidence="2" id="KW-1185">Reference proteome</keyword>
<dbReference type="Proteomes" id="UP000036000">
    <property type="component" value="Chromosome"/>
</dbReference>
<proteinExistence type="predicted"/>